<dbReference type="PANTHER" id="PTHR38248:SF2">
    <property type="entry name" value="FUNK1 11"/>
    <property type="match status" value="1"/>
</dbReference>
<dbReference type="EMBL" id="JANBPK010001196">
    <property type="protein sequence ID" value="KAJ2925042.1"/>
    <property type="molecule type" value="Genomic_DNA"/>
</dbReference>
<feature type="compositionally biased region" description="Polar residues" evidence="1">
    <location>
        <begin position="651"/>
        <end position="685"/>
    </location>
</feature>
<gene>
    <name evidence="3" type="ORF">H1R20_g12045</name>
</gene>
<reference evidence="3" key="1">
    <citation type="submission" date="2022-06" db="EMBL/GenBank/DDBJ databases">
        <title>Genome Sequence of Candolleomyces eurysporus.</title>
        <authorList>
            <person name="Buettner E."/>
        </authorList>
    </citation>
    <scope>NUCLEOTIDE SEQUENCE</scope>
    <source>
        <strain evidence="3">VTCC 930004</strain>
    </source>
</reference>
<comment type="caution">
    <text evidence="3">The sequence shown here is derived from an EMBL/GenBank/DDBJ whole genome shotgun (WGS) entry which is preliminary data.</text>
</comment>
<dbReference type="PROSITE" id="PS00109">
    <property type="entry name" value="PROTEIN_KINASE_TYR"/>
    <property type="match status" value="1"/>
</dbReference>
<dbReference type="InterPro" id="IPR008266">
    <property type="entry name" value="Tyr_kinase_AS"/>
</dbReference>
<dbReference type="Gene3D" id="1.10.510.10">
    <property type="entry name" value="Transferase(Phosphotransferase) domain 1"/>
    <property type="match status" value="1"/>
</dbReference>
<evidence type="ECO:0000313" key="3">
    <source>
        <dbReference type="EMBL" id="KAJ2925042.1"/>
    </source>
</evidence>
<name>A0A9W8MCR8_9AGAR</name>
<proteinExistence type="predicted"/>
<feature type="compositionally biased region" description="Acidic residues" evidence="1">
    <location>
        <begin position="694"/>
        <end position="706"/>
    </location>
</feature>
<evidence type="ECO:0000313" key="4">
    <source>
        <dbReference type="Proteomes" id="UP001140091"/>
    </source>
</evidence>
<evidence type="ECO:0000256" key="1">
    <source>
        <dbReference type="SAM" id="MobiDB-lite"/>
    </source>
</evidence>
<dbReference type="Pfam" id="PF17667">
    <property type="entry name" value="Pkinase_fungal"/>
    <property type="match status" value="1"/>
</dbReference>
<evidence type="ECO:0000259" key="2">
    <source>
        <dbReference type="Pfam" id="PF17667"/>
    </source>
</evidence>
<dbReference type="Proteomes" id="UP001140091">
    <property type="component" value="Unassembled WGS sequence"/>
</dbReference>
<dbReference type="InterPro" id="IPR040976">
    <property type="entry name" value="Pkinase_fungal"/>
</dbReference>
<protein>
    <recommendedName>
        <fullName evidence="2">Fungal-type protein kinase domain-containing protein</fullName>
    </recommendedName>
</protein>
<dbReference type="PANTHER" id="PTHR38248">
    <property type="entry name" value="FUNK1 6"/>
    <property type="match status" value="1"/>
</dbReference>
<feature type="domain" description="Fungal-type protein kinase" evidence="2">
    <location>
        <begin position="158"/>
        <end position="484"/>
    </location>
</feature>
<keyword evidence="4" id="KW-1185">Reference proteome</keyword>
<feature type="non-terminal residue" evidence="3">
    <location>
        <position position="735"/>
    </location>
</feature>
<dbReference type="InterPro" id="IPR011009">
    <property type="entry name" value="Kinase-like_dom_sf"/>
</dbReference>
<organism evidence="3 4">
    <name type="scientific">Candolleomyces eurysporus</name>
    <dbReference type="NCBI Taxonomy" id="2828524"/>
    <lineage>
        <taxon>Eukaryota</taxon>
        <taxon>Fungi</taxon>
        <taxon>Dikarya</taxon>
        <taxon>Basidiomycota</taxon>
        <taxon>Agaricomycotina</taxon>
        <taxon>Agaricomycetes</taxon>
        <taxon>Agaricomycetidae</taxon>
        <taxon>Agaricales</taxon>
        <taxon>Agaricineae</taxon>
        <taxon>Psathyrellaceae</taxon>
        <taxon>Candolleomyces</taxon>
    </lineage>
</organism>
<accession>A0A9W8MCR8</accession>
<dbReference type="SUPFAM" id="SSF56112">
    <property type="entry name" value="Protein kinase-like (PK-like)"/>
    <property type="match status" value="1"/>
</dbReference>
<feature type="region of interest" description="Disordered" evidence="1">
    <location>
        <begin position="651"/>
        <end position="711"/>
    </location>
</feature>
<sequence>MEERVNFFRDLRVQELGEKTQMTNEAWVRSLYLNLFETSDIEKYMESSSEYRDGRWVRMPECATLESDLCEPLCTIINSVVEHLGASGTKDAREAVATKTTAFKCPTIGSSKPASSPNIVVRASGPSFLLPKDSPLGFSNSSMCMSTKLEAELMDDLDQLAEMTFFAKQMFIKQPNRFFVRSLIVTENHARLFHFDRSGAQYTPFFNIHKEAATFIRLILGLCSLDEHVLGLDNTVQWTIGADGRRSGGTLKTIGPDKAVVTFELLTEEEPFTRSSVRGRGTTCWPVRNAQGDRFIVKDHWVSGSRTPEFELLKEVVGLKGVCQMVSYEDNRAQTKDFRGDTGAFQDGAFHNRTAIRIVMKAYGPPIERFSTVEQFLAALRDAIAGHRALLAKNILHRDVSPNNILVGPPEAHEGERGVVIDLDIALRLGSNTPSADNRADFKIGTRMFQSVMVLMTYRLQQQEISAHDYLDDLEGFFWVFSYIIIVYKSNGERASKSDLRHDLSSWQQEGSRAFNSKYTFLHSTSKTREVVQAAGEGWDHTCLDLFAQFKDYMSGLAKRKERLVAHAPRESDPVAIPNLFSPLLEELDEHYNHILALFDDALEKVKGSPQLVNDRVKNLSSTPKPSLSTPIALPSKAVLAADQYHPLAPSQVTPLSSSSDPSALTLPSTPSETYSLAQPSTPSRSPKRRFDDAELDDSDPPDGEEALLSTKSTTTQCCCGSYFASYQFSVRVLY</sequence>
<dbReference type="AlphaFoldDB" id="A0A9W8MCR8"/>
<dbReference type="OrthoDB" id="2747778at2759"/>
<dbReference type="GO" id="GO:0004672">
    <property type="term" value="F:protein kinase activity"/>
    <property type="evidence" value="ECO:0007669"/>
    <property type="project" value="InterPro"/>
</dbReference>